<evidence type="ECO:0000313" key="2">
    <source>
        <dbReference type="Proteomes" id="UP000607653"/>
    </source>
</evidence>
<organism evidence="1 2">
    <name type="scientific">Nelumbo nucifera</name>
    <name type="common">Sacred lotus</name>
    <dbReference type="NCBI Taxonomy" id="4432"/>
    <lineage>
        <taxon>Eukaryota</taxon>
        <taxon>Viridiplantae</taxon>
        <taxon>Streptophyta</taxon>
        <taxon>Embryophyta</taxon>
        <taxon>Tracheophyta</taxon>
        <taxon>Spermatophyta</taxon>
        <taxon>Magnoliopsida</taxon>
        <taxon>Proteales</taxon>
        <taxon>Nelumbonaceae</taxon>
        <taxon>Nelumbo</taxon>
    </lineage>
</organism>
<dbReference type="AlphaFoldDB" id="A0A822YAA8"/>
<name>A0A822YAA8_NELNU</name>
<keyword evidence="2" id="KW-1185">Reference proteome</keyword>
<gene>
    <name evidence="1" type="ORF">HUJ06_009875</name>
</gene>
<reference evidence="1 2" key="1">
    <citation type="journal article" date="2020" name="Mol. Biol. Evol.">
        <title>Distinct Expression and Methylation Patterns for Genes with Different Fates following a Single Whole-Genome Duplication in Flowering Plants.</title>
        <authorList>
            <person name="Shi T."/>
            <person name="Rahmani R.S."/>
            <person name="Gugger P.F."/>
            <person name="Wang M."/>
            <person name="Li H."/>
            <person name="Zhang Y."/>
            <person name="Li Z."/>
            <person name="Wang Q."/>
            <person name="Van de Peer Y."/>
            <person name="Marchal K."/>
            <person name="Chen J."/>
        </authorList>
    </citation>
    <scope>NUCLEOTIDE SEQUENCE [LARGE SCALE GENOMIC DNA]</scope>
    <source>
        <tissue evidence="1">Leaf</tissue>
    </source>
</reference>
<protein>
    <submittedName>
        <fullName evidence="1">Uncharacterized protein</fullName>
    </submittedName>
</protein>
<dbReference type="Proteomes" id="UP000607653">
    <property type="component" value="Unassembled WGS sequence"/>
</dbReference>
<sequence>MIPPSPIPPVAPNPPSIYYPGGGFPSLLAALQSFNQPMNVSREFGSSNLALLQGFSLSSLSPQQQHQLFQIGGGAGRDKDANTSTATFGGEHNKRPMNCIVSNHQLFLQHSGMNIFIPKRIRVVDTIFHPITNVVATNCFSNCTPGRCANVFSPKKPVADIETSSSDFLHLFLIKLLLFGSCN</sequence>
<dbReference type="EMBL" id="DUZY01000003">
    <property type="protein sequence ID" value="DAD31024.1"/>
    <property type="molecule type" value="Genomic_DNA"/>
</dbReference>
<accession>A0A822YAA8</accession>
<evidence type="ECO:0000313" key="1">
    <source>
        <dbReference type="EMBL" id="DAD31024.1"/>
    </source>
</evidence>
<comment type="caution">
    <text evidence="1">The sequence shown here is derived from an EMBL/GenBank/DDBJ whole genome shotgun (WGS) entry which is preliminary data.</text>
</comment>
<proteinExistence type="predicted"/>